<sequence length="145" mass="13732">MKRAVTALALTLGSAAAGLLLAQSPASAANVNGVPLQICGSSAPIGTIGGSASSGRCANADGGNPNISAAPVQVCGYSVPVVGGPASARECDNGGEPGRPGTSLLPVQVCGATAAIGSTRIPVPSGPAGSPRCYNAPSALQTLAP</sequence>
<dbReference type="Proteomes" id="UP000233750">
    <property type="component" value="Unassembled WGS sequence"/>
</dbReference>
<dbReference type="OrthoDB" id="9854406at2"/>
<comment type="caution">
    <text evidence="2">The sequence shown here is derived from an EMBL/GenBank/DDBJ whole genome shotgun (WGS) entry which is preliminary data.</text>
</comment>
<reference evidence="2 3" key="1">
    <citation type="submission" date="2017-12" db="EMBL/GenBank/DDBJ databases">
        <title>Sequencing the genomes of 1000 Actinobacteria strains.</title>
        <authorList>
            <person name="Klenk H.-P."/>
        </authorList>
    </citation>
    <scope>NUCLEOTIDE SEQUENCE [LARGE SCALE GENOMIC DNA]</scope>
    <source>
        <strain evidence="2 3">DSM 45165</strain>
    </source>
</reference>
<name>A0A2N3X286_9PSEU</name>
<evidence type="ECO:0000313" key="3">
    <source>
        <dbReference type="Proteomes" id="UP000233750"/>
    </source>
</evidence>
<accession>A0A2N3X286</accession>
<feature type="chain" id="PRO_5014775275" description="Secreted protein" evidence="1">
    <location>
        <begin position="29"/>
        <end position="145"/>
    </location>
</feature>
<keyword evidence="1" id="KW-0732">Signal</keyword>
<gene>
    <name evidence="2" type="ORF">ATK30_0303</name>
</gene>
<evidence type="ECO:0000313" key="2">
    <source>
        <dbReference type="EMBL" id="PKW00215.1"/>
    </source>
</evidence>
<evidence type="ECO:0008006" key="4">
    <source>
        <dbReference type="Google" id="ProtNLM"/>
    </source>
</evidence>
<dbReference type="EMBL" id="PJMY01000001">
    <property type="protein sequence ID" value="PKW00215.1"/>
    <property type="molecule type" value="Genomic_DNA"/>
</dbReference>
<organism evidence="2 3">
    <name type="scientific">Amycolatopsis echigonensis</name>
    <dbReference type="NCBI Taxonomy" id="2576905"/>
    <lineage>
        <taxon>Bacteria</taxon>
        <taxon>Bacillati</taxon>
        <taxon>Actinomycetota</taxon>
        <taxon>Actinomycetes</taxon>
        <taxon>Pseudonocardiales</taxon>
        <taxon>Pseudonocardiaceae</taxon>
        <taxon>Amycolatopsis</taxon>
    </lineage>
</organism>
<evidence type="ECO:0000256" key="1">
    <source>
        <dbReference type="SAM" id="SignalP"/>
    </source>
</evidence>
<keyword evidence="3" id="KW-1185">Reference proteome</keyword>
<proteinExistence type="predicted"/>
<dbReference type="AlphaFoldDB" id="A0A2N3X286"/>
<protein>
    <recommendedName>
        <fullName evidence="4">Secreted protein</fullName>
    </recommendedName>
</protein>
<dbReference type="RefSeq" id="WP_101433917.1">
    <property type="nucleotide sequence ID" value="NZ_PJMY01000001.1"/>
</dbReference>
<feature type="signal peptide" evidence="1">
    <location>
        <begin position="1"/>
        <end position="28"/>
    </location>
</feature>